<sequence>MEQILLERFKQFCRNERLKRMRENLRASILKMVNDTNEKSGYNEALHRELDDDKLIPHFRMPQANKIYQPGGKGSTLVVEMNPNCTLAKRLLKEAQYRYFAVWDFEEIEMDYGLAGHCRVTALAGFLNRFPGLKGKVSVGEDTRGPTLNAPNDVVELDFVVIAPDGKYHLQRFTNDNVGHVCAQLHISYYQSKK</sequence>
<gene>
    <name evidence="1" type="ORF">HUXLEY_37</name>
</gene>
<evidence type="ECO:0000313" key="1">
    <source>
        <dbReference type="EMBL" id="ANZ49119.1"/>
    </source>
</evidence>
<dbReference type="Proteomes" id="UP000203302">
    <property type="component" value="Segment"/>
</dbReference>
<proteinExistence type="predicted"/>
<protein>
    <submittedName>
        <fullName evidence="1">Uncharacterized protein</fullName>
    </submittedName>
</protein>
<dbReference type="KEGG" id="vg:29069159"/>
<dbReference type="RefSeq" id="YP_009293005.1">
    <property type="nucleotide sequence ID" value="NC_031127.1"/>
</dbReference>
<accession>A0A1B2ICY2</accession>
<dbReference type="GeneID" id="29069159"/>
<organism evidence="1 2">
    <name type="scientific">Erwinia phage vB_EamM_Huxley</name>
    <dbReference type="NCBI Taxonomy" id="1883373"/>
    <lineage>
        <taxon>Viruses</taxon>
        <taxon>Duplodnaviria</taxon>
        <taxon>Heunggongvirae</taxon>
        <taxon>Uroviricota</taxon>
        <taxon>Caudoviricetes</taxon>
        <taxon>Chimalliviridae</taxon>
        <taxon>Machinavirus</taxon>
        <taxon>Machinavirus machina</taxon>
    </lineage>
</organism>
<dbReference type="OrthoDB" id="26442at10239"/>
<dbReference type="EMBL" id="KX397368">
    <property type="protein sequence ID" value="ANZ49119.1"/>
    <property type="molecule type" value="Genomic_DNA"/>
</dbReference>
<reference evidence="2" key="1">
    <citation type="submission" date="2016-06" db="EMBL/GenBank/DDBJ databases">
        <authorList>
            <person name="Berg J.A."/>
            <person name="Grossarth S.E."/>
            <person name="Jarvis T.M."/>
            <person name="Merrill B.D."/>
            <person name="Breakwell D.P."/>
            <person name="Hope S."/>
            <person name="Grose J.H."/>
        </authorList>
    </citation>
    <scope>NUCLEOTIDE SEQUENCE [LARGE SCALE GENOMIC DNA]</scope>
</reference>
<evidence type="ECO:0000313" key="2">
    <source>
        <dbReference type="Proteomes" id="UP000203302"/>
    </source>
</evidence>
<name>A0A1B2ICY2_9CAUD</name>